<dbReference type="RefSeq" id="WP_116711083.1">
    <property type="nucleotide sequence ID" value="NZ_QEKW01000024.1"/>
</dbReference>
<dbReference type="GO" id="GO:0046872">
    <property type="term" value="F:metal ion binding"/>
    <property type="evidence" value="ECO:0007669"/>
    <property type="project" value="UniProtKB-KW"/>
</dbReference>
<keyword evidence="4" id="KW-0249">Electron transport</keyword>
<dbReference type="AlphaFoldDB" id="A0A2U1EC94"/>
<dbReference type="PROSITE" id="PS51379">
    <property type="entry name" value="4FE4S_FER_2"/>
    <property type="match status" value="1"/>
</dbReference>
<dbReference type="OrthoDB" id="3215002at2"/>
<dbReference type="Pfam" id="PF13459">
    <property type="entry name" value="Fer4_15"/>
    <property type="match status" value="1"/>
</dbReference>
<organism evidence="9 10">
    <name type="scientific">Actinomycetospora cinnamomea</name>
    <dbReference type="NCBI Taxonomy" id="663609"/>
    <lineage>
        <taxon>Bacteria</taxon>
        <taxon>Bacillati</taxon>
        <taxon>Actinomycetota</taxon>
        <taxon>Actinomycetes</taxon>
        <taxon>Pseudonocardiales</taxon>
        <taxon>Pseudonocardiaceae</taxon>
        <taxon>Actinomycetospora</taxon>
    </lineage>
</organism>
<proteinExistence type="predicted"/>
<dbReference type="Proteomes" id="UP000245639">
    <property type="component" value="Unassembled WGS sequence"/>
</dbReference>
<reference evidence="9 10" key="1">
    <citation type="submission" date="2018-04" db="EMBL/GenBank/DDBJ databases">
        <title>Genomic Encyclopedia of Type Strains, Phase IV (KMG-IV): sequencing the most valuable type-strain genomes for metagenomic binning, comparative biology and taxonomic classification.</title>
        <authorList>
            <person name="Goeker M."/>
        </authorList>
    </citation>
    <scope>NUCLEOTIDE SEQUENCE [LARGE SCALE GENOMIC DNA]</scope>
    <source>
        <strain evidence="9 10">DSM 45771</strain>
    </source>
</reference>
<dbReference type="Gene3D" id="3.30.70.20">
    <property type="match status" value="1"/>
</dbReference>
<dbReference type="SUPFAM" id="SSF54862">
    <property type="entry name" value="4Fe-4S ferredoxins"/>
    <property type="match status" value="1"/>
</dbReference>
<keyword evidence="3" id="KW-0479">Metal-binding</keyword>
<evidence type="ECO:0000313" key="9">
    <source>
        <dbReference type="EMBL" id="PVY97505.1"/>
    </source>
</evidence>
<protein>
    <submittedName>
        <fullName evidence="9">Ferredoxin</fullName>
    </submittedName>
</protein>
<accession>A0A2U1EC94</accession>
<keyword evidence="7" id="KW-0003">3Fe-4S</keyword>
<evidence type="ECO:0000313" key="10">
    <source>
        <dbReference type="Proteomes" id="UP000245639"/>
    </source>
</evidence>
<comment type="caution">
    <text evidence="9">The sequence shown here is derived from an EMBL/GenBank/DDBJ whole genome shotgun (WGS) entry which is preliminary data.</text>
</comment>
<dbReference type="InterPro" id="IPR051269">
    <property type="entry name" value="Fe-S_cluster_ET"/>
</dbReference>
<evidence type="ECO:0000256" key="6">
    <source>
        <dbReference type="ARBA" id="ARBA00023014"/>
    </source>
</evidence>
<comment type="cofactor">
    <cofactor evidence="1">
        <name>[3Fe-4S] cluster</name>
        <dbReference type="ChEBI" id="CHEBI:21137"/>
    </cofactor>
</comment>
<keyword evidence="5" id="KW-0408">Iron</keyword>
<evidence type="ECO:0000256" key="7">
    <source>
        <dbReference type="ARBA" id="ARBA00023291"/>
    </source>
</evidence>
<evidence type="ECO:0000256" key="2">
    <source>
        <dbReference type="ARBA" id="ARBA00022448"/>
    </source>
</evidence>
<evidence type="ECO:0000259" key="8">
    <source>
        <dbReference type="PROSITE" id="PS51379"/>
    </source>
</evidence>
<evidence type="ECO:0000256" key="1">
    <source>
        <dbReference type="ARBA" id="ARBA00001927"/>
    </source>
</evidence>
<evidence type="ECO:0000256" key="4">
    <source>
        <dbReference type="ARBA" id="ARBA00022982"/>
    </source>
</evidence>
<name>A0A2U1EC94_9PSEU</name>
<keyword evidence="2" id="KW-0813">Transport</keyword>
<keyword evidence="10" id="KW-1185">Reference proteome</keyword>
<evidence type="ECO:0000256" key="5">
    <source>
        <dbReference type="ARBA" id="ARBA00023004"/>
    </source>
</evidence>
<dbReference type="GO" id="GO:0051538">
    <property type="term" value="F:3 iron, 4 sulfur cluster binding"/>
    <property type="evidence" value="ECO:0007669"/>
    <property type="project" value="UniProtKB-KW"/>
</dbReference>
<keyword evidence="6" id="KW-0411">Iron-sulfur</keyword>
<dbReference type="PANTHER" id="PTHR36923">
    <property type="entry name" value="FERREDOXIN"/>
    <property type="match status" value="1"/>
</dbReference>
<evidence type="ECO:0000256" key="3">
    <source>
        <dbReference type="ARBA" id="ARBA00022723"/>
    </source>
</evidence>
<gene>
    <name evidence="9" type="ORF">C8D89_12442</name>
</gene>
<dbReference type="PANTHER" id="PTHR36923:SF3">
    <property type="entry name" value="FERREDOXIN"/>
    <property type="match status" value="1"/>
</dbReference>
<dbReference type="EMBL" id="QEKW01000024">
    <property type="protein sequence ID" value="PVY97505.1"/>
    <property type="molecule type" value="Genomic_DNA"/>
</dbReference>
<feature type="domain" description="4Fe-4S ferredoxin-type" evidence="8">
    <location>
        <begin position="1"/>
        <end position="29"/>
    </location>
</feature>
<sequence length="67" mass="7260">MRIEADYDRCEGHGQCEERAPAIFELDDDGYLTHHYEGQDLPAELEGAGRGAVAVCPVAALRLAEGT</sequence>
<dbReference type="InterPro" id="IPR017896">
    <property type="entry name" value="4Fe4S_Fe-S-bd"/>
</dbReference>